<accession>A0A6A6G395</accession>
<dbReference type="Proteomes" id="UP000799538">
    <property type="component" value="Unassembled WGS sequence"/>
</dbReference>
<evidence type="ECO:0000313" key="1">
    <source>
        <dbReference type="EMBL" id="KAF2220039.1"/>
    </source>
</evidence>
<sequence>MTAHKRPCLDHPDLFPARLSHLFLLLLLTRDTRPALPHVRLRLSLHLRPLEIMRFPRQVMFIRLLILRFRSCLERDEKSTMDDYVGCYEWVAGRQEGACVGGYVLCIEGVFGIKCNGTHVCFRPRFLNLCGNVTIA</sequence>
<organism evidence="1 2">
    <name type="scientific">Elsinoe ampelina</name>
    <dbReference type="NCBI Taxonomy" id="302913"/>
    <lineage>
        <taxon>Eukaryota</taxon>
        <taxon>Fungi</taxon>
        <taxon>Dikarya</taxon>
        <taxon>Ascomycota</taxon>
        <taxon>Pezizomycotina</taxon>
        <taxon>Dothideomycetes</taxon>
        <taxon>Dothideomycetidae</taxon>
        <taxon>Myriangiales</taxon>
        <taxon>Elsinoaceae</taxon>
        <taxon>Elsinoe</taxon>
    </lineage>
</organism>
<proteinExistence type="predicted"/>
<gene>
    <name evidence="1" type="ORF">BDZ85DRAFT_38219</name>
</gene>
<dbReference type="OrthoDB" id="10424449at2759"/>
<dbReference type="AlphaFoldDB" id="A0A6A6G395"/>
<evidence type="ECO:0000313" key="2">
    <source>
        <dbReference type="Proteomes" id="UP000799538"/>
    </source>
</evidence>
<dbReference type="EMBL" id="ML992514">
    <property type="protein sequence ID" value="KAF2220039.1"/>
    <property type="molecule type" value="Genomic_DNA"/>
</dbReference>
<protein>
    <submittedName>
        <fullName evidence="1">Uncharacterized protein</fullName>
    </submittedName>
</protein>
<keyword evidence="2" id="KW-1185">Reference proteome</keyword>
<reference evidence="2" key="1">
    <citation type="journal article" date="2020" name="Stud. Mycol.">
        <title>101 Dothideomycetes genomes: A test case for predicting lifestyles and emergence of pathogens.</title>
        <authorList>
            <person name="Haridas S."/>
            <person name="Albert R."/>
            <person name="Binder M."/>
            <person name="Bloem J."/>
            <person name="LaButti K."/>
            <person name="Salamov A."/>
            <person name="Andreopoulos B."/>
            <person name="Baker S."/>
            <person name="Barry K."/>
            <person name="Bills G."/>
            <person name="Bluhm B."/>
            <person name="Cannon C."/>
            <person name="Castanera R."/>
            <person name="Culley D."/>
            <person name="Daum C."/>
            <person name="Ezra D."/>
            <person name="Gonzalez J."/>
            <person name="Henrissat B."/>
            <person name="Kuo A."/>
            <person name="Liang C."/>
            <person name="Lipzen A."/>
            <person name="Lutzoni F."/>
            <person name="Magnuson J."/>
            <person name="Mondo S."/>
            <person name="Nolan M."/>
            <person name="Ohm R."/>
            <person name="Pangilinan J."/>
            <person name="Park H.-J."/>
            <person name="Ramirez L."/>
            <person name="Alfaro M."/>
            <person name="Sun H."/>
            <person name="Tritt A."/>
            <person name="Yoshinaga Y."/>
            <person name="Zwiers L.-H."/>
            <person name="Turgeon B."/>
            <person name="Goodwin S."/>
            <person name="Spatafora J."/>
            <person name="Crous P."/>
            <person name="Grigoriev I."/>
        </authorList>
    </citation>
    <scope>NUCLEOTIDE SEQUENCE [LARGE SCALE GENOMIC DNA]</scope>
    <source>
        <strain evidence="2">CECT 20119</strain>
    </source>
</reference>
<name>A0A6A6G395_9PEZI</name>